<dbReference type="Gene3D" id="3.60.21.10">
    <property type="match status" value="1"/>
</dbReference>
<evidence type="ECO:0000313" key="11">
    <source>
        <dbReference type="Proteomes" id="UP000318405"/>
    </source>
</evidence>
<evidence type="ECO:0000256" key="2">
    <source>
        <dbReference type="ARBA" id="ARBA00022656"/>
    </source>
</evidence>
<feature type="domain" description="5'-Nucleotidase C-terminal" evidence="7">
    <location>
        <begin position="1065"/>
        <end position="1246"/>
    </location>
</feature>
<dbReference type="PRINTS" id="PR01488">
    <property type="entry name" value="RTXTOXINA"/>
</dbReference>
<accession>A0A556AJG3</accession>
<dbReference type="RefSeq" id="WP_143949387.1">
    <property type="nucleotide sequence ID" value="NZ_BAABMB010000001.1"/>
</dbReference>
<feature type="domain" description="DUF4214" evidence="9">
    <location>
        <begin position="1475"/>
        <end position="1545"/>
    </location>
</feature>
<evidence type="ECO:0000256" key="4">
    <source>
        <dbReference type="ARBA" id="ARBA00023026"/>
    </source>
</evidence>
<feature type="region of interest" description="Disordered" evidence="6">
    <location>
        <begin position="1324"/>
        <end position="1373"/>
    </location>
</feature>
<dbReference type="OrthoDB" id="9800417at2"/>
<dbReference type="InterPro" id="IPR025282">
    <property type="entry name" value="DUF4214"/>
</dbReference>
<dbReference type="GO" id="GO:0016020">
    <property type="term" value="C:membrane"/>
    <property type="evidence" value="ECO:0007669"/>
    <property type="project" value="UniProtKB-SubCell"/>
</dbReference>
<dbReference type="InterPro" id="IPR047971">
    <property type="entry name" value="ExeM-like"/>
</dbReference>
<dbReference type="PROSITE" id="PS00330">
    <property type="entry name" value="HEMOLYSIN_CALCIUM"/>
    <property type="match status" value="2"/>
</dbReference>
<keyword evidence="10" id="KW-0540">Nuclease</keyword>
<organism evidence="10 11">
    <name type="scientific">Verticiella sediminum</name>
    <dbReference type="NCBI Taxonomy" id="1247510"/>
    <lineage>
        <taxon>Bacteria</taxon>
        <taxon>Pseudomonadati</taxon>
        <taxon>Pseudomonadota</taxon>
        <taxon>Betaproteobacteria</taxon>
        <taxon>Burkholderiales</taxon>
        <taxon>Alcaligenaceae</taxon>
        <taxon>Verticiella</taxon>
    </lineage>
</organism>
<dbReference type="Gene3D" id="2.150.10.10">
    <property type="entry name" value="Serralysin-like metalloprotease, C-terminal"/>
    <property type="match status" value="1"/>
</dbReference>
<keyword evidence="11" id="KW-1185">Reference proteome</keyword>
<dbReference type="GO" id="GO:0090729">
    <property type="term" value="F:toxin activity"/>
    <property type="evidence" value="ECO:0007669"/>
    <property type="project" value="UniProtKB-KW"/>
</dbReference>
<gene>
    <name evidence="10" type="ORF">FOZ76_16685</name>
</gene>
<evidence type="ECO:0000259" key="9">
    <source>
        <dbReference type="Pfam" id="PF13946"/>
    </source>
</evidence>
<dbReference type="InterPro" id="IPR003995">
    <property type="entry name" value="RTX_toxin_determinant-A"/>
</dbReference>
<dbReference type="CDD" id="cd04486">
    <property type="entry name" value="YhcR_OBF_like"/>
    <property type="match status" value="1"/>
</dbReference>
<dbReference type="CDD" id="cd10283">
    <property type="entry name" value="MnuA_DNase1-like"/>
    <property type="match status" value="1"/>
</dbReference>
<dbReference type="GO" id="GO:0005509">
    <property type="term" value="F:calcium ion binding"/>
    <property type="evidence" value="ECO:0007669"/>
    <property type="project" value="InterPro"/>
</dbReference>
<dbReference type="GO" id="GO:0005576">
    <property type="term" value="C:extracellular region"/>
    <property type="evidence" value="ECO:0007669"/>
    <property type="project" value="InterPro"/>
</dbReference>
<keyword evidence="2" id="KW-0800">Toxin</keyword>
<dbReference type="SUPFAM" id="SSF51120">
    <property type="entry name" value="beta-Roll"/>
    <property type="match status" value="1"/>
</dbReference>
<dbReference type="PANTHER" id="PTHR42834">
    <property type="entry name" value="ENDONUCLEASE/EXONUCLEASE/PHOSPHATASE FAMILY PROTEIN (AFU_ORTHOLOGUE AFUA_3G09210)"/>
    <property type="match status" value="1"/>
</dbReference>
<dbReference type="InterPro" id="IPR008334">
    <property type="entry name" value="5'-Nucleotdase_C"/>
</dbReference>
<proteinExistence type="predicted"/>
<name>A0A556AJG3_9BURK</name>
<dbReference type="InterPro" id="IPR018511">
    <property type="entry name" value="Hemolysin-typ_Ca-bd_CS"/>
</dbReference>
<dbReference type="Gene3D" id="3.90.780.10">
    <property type="entry name" value="5'-Nucleotidase, C-terminal domain"/>
    <property type="match status" value="1"/>
</dbReference>
<evidence type="ECO:0000256" key="6">
    <source>
        <dbReference type="SAM" id="MobiDB-lite"/>
    </source>
</evidence>
<evidence type="ECO:0000256" key="5">
    <source>
        <dbReference type="ARBA" id="ARBA00023136"/>
    </source>
</evidence>
<sequence>MSVRINEFHYDNAGADLDESVEIAGTAGTDLAGWGRVLDNGNDGKFYSTLAPSGALADGGEGPAPLTQIHAIQGAGAASPLVGQQVTLQAIVVGDFQNGDADDGRNLGGFFLQAETAEHDDDAATSEGIFVYAAALDVDVQLGDKVMVTGTVSEYFGKTQVTATQVDVVQAGAVADVDSMAVAVDFPSLAVNEIEPGVYQPDLSAYEGMLVRFNETLTLTEQYDLDRYNEVKLAAGERPTQYTVDNVPDAQGYDAHLRDLAQRTITYDDGLSAQNQPIGYLDGYADYATANAPRMGDTIDGLTGVLDYAHDAWRVRSVEDGDNTFERVNLREDAPADVGGTLKLAGLNVLNYFRTIDQDTASTVNGFDPRGADSQAEFDRQTAKLVNVLKGMDADVVGLVELENDFLPGSPGNAIEYLVAQLNAALPEQDHYAWVDPGRQHVGGDAIGVGFIYKTSAVRIAEGTEPAILNDAALAQMEGGDALLAQSTVGGIFDGENTSRNPLAVTFEEIASGESFTAALNHFKSKGSGPDSGADADQVDGAGAWNQQRELAAQAVAQWLESDPTGSVDEDIFVLGDLNAYAMEGPLALLAAAGYTNLEDLLDDPYSYVFDGQKGSLDYILSSATALAQVTGVTQWHINADEADALDYNLDYGRDPAIFDAGAMARVSDHDPVLVGLDLGESNEDEVFVLQLLHFSDAEAGLLAGQTAPYLGALIDWFDDEYVNTLVLSGGDNFIPGPFMTAGADPSLAAVIGAAGAGRPDIAILNALGVDASAVGNHEWDLGSSVLADAVTPSGDYAGALFPYLSANLDYSADSAINALTADGGQALGAVAGKFVPSAVIEQSGETIGLVGATTQMLERISSPTGTEVAGFPTAGQPGDGQEQDDMALLAEQLQLEIDALVERGVNKIILLSHLQELGNEKALAGLLEGVDIILAAGSHTAMGDADDTAFPGRAFAEGYPYLAQGADGGDTLIVSTDGEYTYLGRLVVEFDAEGRLLLESLDEAINGAYSATQDTVESVYGADIDAAFAEGSIGGTVREITEAVDALIAGKDGTVYGYSSVFLEGDRTFGRTQETNLGNLTADANAWAAQAAADDGFIVSLKNGGGIRASIGAVDPATGDKTGNIANPAAGKEAGGISQLDIENALRFDNKLAVFDTTPEGLLAILNYGAGLNPGNGGYPQVGGVSFSYDPALPAGQRVQDVALVDAEGNKLALYDDGQLVAGAPATISVVTLNFTAQDGDGYPIQANATNFRFVLEDGTLSEPVAWDDLTTDVPDNVMGEQHALANYLGQFHATPETAYGEADTAAAQDERIQNLSVREDSVLEGTDGQPGEPGTPEPIVGGDGGETLVGTDGDDDIRGGAGNDILHGGGGDDRLDGGAGLDHARFDGDAAAYDITLGENGLPASVSGPTGSSVLIDVERLMFDDKILAFDLDDAPGQVHRMYEAALDRAPDIEGISYWVRDMDASGNLLSLARSFLGSDEFAAANGNVADVSHADFVDMLYGTVLDRDADTAGGAYWVQQLEAGMARDALLGLFSESIEHRATVDAALTGGVELELAFFA</sequence>
<dbReference type="GO" id="GO:0009166">
    <property type="term" value="P:nucleotide catabolic process"/>
    <property type="evidence" value="ECO:0007669"/>
    <property type="project" value="InterPro"/>
</dbReference>
<dbReference type="InterPro" id="IPR036691">
    <property type="entry name" value="Endo/exonu/phosph_ase_sf"/>
</dbReference>
<dbReference type="GO" id="GO:0004519">
    <property type="term" value="F:endonuclease activity"/>
    <property type="evidence" value="ECO:0007669"/>
    <property type="project" value="UniProtKB-KW"/>
</dbReference>
<dbReference type="InterPro" id="IPR036907">
    <property type="entry name" value="5'-Nucleotdase_C_sf"/>
</dbReference>
<evidence type="ECO:0000256" key="1">
    <source>
        <dbReference type="ARBA" id="ARBA00004370"/>
    </source>
</evidence>
<evidence type="ECO:0000259" key="7">
    <source>
        <dbReference type="Pfam" id="PF02872"/>
    </source>
</evidence>
<dbReference type="Gene3D" id="3.60.10.10">
    <property type="entry name" value="Endonuclease/exonuclease/phosphatase"/>
    <property type="match status" value="1"/>
</dbReference>
<dbReference type="SUPFAM" id="SSF55816">
    <property type="entry name" value="5'-nucleotidase (syn. UDP-sugar hydrolase), C-terminal domain"/>
    <property type="match status" value="1"/>
</dbReference>
<dbReference type="PRINTS" id="PR00313">
    <property type="entry name" value="CABNDNGRPT"/>
</dbReference>
<comment type="caution">
    <text evidence="10">The sequence shown here is derived from an EMBL/GenBank/DDBJ whole genome shotgun (WGS) entry which is preliminary data.</text>
</comment>
<dbReference type="InterPro" id="IPR029052">
    <property type="entry name" value="Metallo-depent_PP-like"/>
</dbReference>
<dbReference type="Pfam" id="PF00353">
    <property type="entry name" value="HemolysinCabind"/>
    <property type="match status" value="1"/>
</dbReference>
<feature type="domain" description="Endonuclease/exonuclease/phosphatase" evidence="8">
    <location>
        <begin position="374"/>
        <end position="670"/>
    </location>
</feature>
<comment type="subcellular location">
    <subcellularLocation>
        <location evidence="1">Membrane</location>
    </subcellularLocation>
</comment>
<dbReference type="Proteomes" id="UP000318405">
    <property type="component" value="Unassembled WGS sequence"/>
</dbReference>
<keyword evidence="5" id="KW-0472">Membrane</keyword>
<protein>
    <submittedName>
        <fullName evidence="10">ExeM/NucH family extracellular endonuclease</fullName>
    </submittedName>
</protein>
<evidence type="ECO:0000256" key="3">
    <source>
        <dbReference type="ARBA" id="ARBA00022737"/>
    </source>
</evidence>
<dbReference type="InterPro" id="IPR011049">
    <property type="entry name" value="Serralysin-like_metalloprot_C"/>
</dbReference>
<keyword evidence="4" id="KW-0843">Virulence</keyword>
<dbReference type="EMBL" id="VLTJ01000029">
    <property type="protein sequence ID" value="TSH93021.1"/>
    <property type="molecule type" value="Genomic_DNA"/>
</dbReference>
<dbReference type="Pfam" id="PF13946">
    <property type="entry name" value="DUF4214"/>
    <property type="match status" value="1"/>
</dbReference>
<evidence type="ECO:0000259" key="8">
    <source>
        <dbReference type="Pfam" id="PF03372"/>
    </source>
</evidence>
<dbReference type="SUPFAM" id="SSF56219">
    <property type="entry name" value="DNase I-like"/>
    <property type="match status" value="1"/>
</dbReference>
<keyword evidence="10" id="KW-0255">Endonuclease</keyword>
<reference evidence="10 11" key="1">
    <citation type="submission" date="2019-07" db="EMBL/GenBank/DDBJ databases">
        <title>Qingshengfaniella alkalisoli gen. nov., sp. nov., isolated from saline soil.</title>
        <authorList>
            <person name="Xu L."/>
            <person name="Huang X.-X."/>
            <person name="Sun J.-Q."/>
        </authorList>
    </citation>
    <scope>NUCLEOTIDE SEQUENCE [LARGE SCALE GENOMIC DNA]</scope>
    <source>
        <strain evidence="10 11">DSM 27279</strain>
    </source>
</reference>
<dbReference type="GO" id="GO:0016787">
    <property type="term" value="F:hydrolase activity"/>
    <property type="evidence" value="ECO:0007669"/>
    <property type="project" value="InterPro"/>
</dbReference>
<dbReference type="SUPFAM" id="SSF56300">
    <property type="entry name" value="Metallo-dependent phosphatases"/>
    <property type="match status" value="1"/>
</dbReference>
<dbReference type="Pfam" id="PF02872">
    <property type="entry name" value="5_nucleotid_C"/>
    <property type="match status" value="1"/>
</dbReference>
<keyword evidence="3" id="KW-0677">Repeat</keyword>
<dbReference type="Pfam" id="PF03372">
    <property type="entry name" value="Exo_endo_phos"/>
    <property type="match status" value="1"/>
</dbReference>
<dbReference type="PANTHER" id="PTHR42834:SF1">
    <property type="entry name" value="ENDONUCLEASE_EXONUCLEASE_PHOSPHATASE FAMILY PROTEIN (AFU_ORTHOLOGUE AFUA_3G09210)"/>
    <property type="match status" value="1"/>
</dbReference>
<dbReference type="InterPro" id="IPR001343">
    <property type="entry name" value="Hemolysn_Ca-bd"/>
</dbReference>
<dbReference type="InterPro" id="IPR005135">
    <property type="entry name" value="Endo/exonuclease/phosphatase"/>
</dbReference>
<dbReference type="NCBIfam" id="NF033681">
    <property type="entry name" value="ExeM_NucH_DNase"/>
    <property type="match status" value="1"/>
</dbReference>
<evidence type="ECO:0000313" key="10">
    <source>
        <dbReference type="EMBL" id="TSH93021.1"/>
    </source>
</evidence>
<keyword evidence="10" id="KW-0378">Hydrolase</keyword>